<name>A0A1M6JY12_9FIRM</name>
<evidence type="ECO:0000313" key="2">
    <source>
        <dbReference type="Proteomes" id="UP000184342"/>
    </source>
</evidence>
<proteinExistence type="predicted"/>
<dbReference type="AlphaFoldDB" id="A0A1M6JY12"/>
<organism evidence="1 2">
    <name type="scientific">Parasporobacterium paucivorans DSM 15970</name>
    <dbReference type="NCBI Taxonomy" id="1122934"/>
    <lineage>
        <taxon>Bacteria</taxon>
        <taxon>Bacillati</taxon>
        <taxon>Bacillota</taxon>
        <taxon>Clostridia</taxon>
        <taxon>Lachnospirales</taxon>
        <taxon>Lachnospiraceae</taxon>
        <taxon>Parasporobacterium</taxon>
    </lineage>
</organism>
<evidence type="ECO:0000313" key="1">
    <source>
        <dbReference type="EMBL" id="SHJ51543.1"/>
    </source>
</evidence>
<dbReference type="Proteomes" id="UP000184342">
    <property type="component" value="Unassembled WGS sequence"/>
</dbReference>
<protein>
    <submittedName>
        <fullName evidence="1">Uncharacterized protein</fullName>
    </submittedName>
</protein>
<sequence>MEENKIVRDQKDLKLADLYGSYLALKELHVLEVACDLVCRYPVSMLGIHEEDRKELARILHDIIEFMESQPVKYSEI</sequence>
<accession>A0A1M6JY12</accession>
<dbReference type="EMBL" id="FQYT01000024">
    <property type="protein sequence ID" value="SHJ51543.1"/>
    <property type="molecule type" value="Genomic_DNA"/>
</dbReference>
<reference evidence="1 2" key="1">
    <citation type="submission" date="2016-11" db="EMBL/GenBank/DDBJ databases">
        <authorList>
            <person name="Jaros S."/>
            <person name="Januszkiewicz K."/>
            <person name="Wedrychowicz H."/>
        </authorList>
    </citation>
    <scope>NUCLEOTIDE SEQUENCE [LARGE SCALE GENOMIC DNA]</scope>
    <source>
        <strain evidence="1 2">DSM 15970</strain>
    </source>
</reference>
<dbReference type="STRING" id="1122934.SAMN02745691_02082"/>
<dbReference type="RefSeq" id="WP_073994347.1">
    <property type="nucleotide sequence ID" value="NZ_FQYT01000024.1"/>
</dbReference>
<gene>
    <name evidence="1" type="ORF">SAMN02745691_02082</name>
</gene>
<keyword evidence="2" id="KW-1185">Reference proteome</keyword>